<evidence type="ECO:0000256" key="1">
    <source>
        <dbReference type="ARBA" id="ARBA00010815"/>
    </source>
</evidence>
<protein>
    <submittedName>
        <fullName evidence="8">Class I SAM-dependent methyltransferase</fullName>
        <ecNumber evidence="8">2.1.1.-</ecNumber>
    </submittedName>
</protein>
<dbReference type="Pfam" id="PF02353">
    <property type="entry name" value="CMAS"/>
    <property type="match status" value="1"/>
</dbReference>
<evidence type="ECO:0000259" key="7">
    <source>
        <dbReference type="Pfam" id="PF25371"/>
    </source>
</evidence>
<feature type="region of interest" description="Disordered" evidence="6">
    <location>
        <begin position="402"/>
        <end position="436"/>
    </location>
</feature>
<dbReference type="PIRSF" id="PIRSF003085">
    <property type="entry name" value="CMAS"/>
    <property type="match status" value="1"/>
</dbReference>
<dbReference type="GO" id="GO:0008168">
    <property type="term" value="F:methyltransferase activity"/>
    <property type="evidence" value="ECO:0007669"/>
    <property type="project" value="UniProtKB-KW"/>
</dbReference>
<dbReference type="EC" id="2.1.1.-" evidence="8"/>
<keyword evidence="9" id="KW-1185">Reference proteome</keyword>
<feature type="domain" description="DUF7884" evidence="7">
    <location>
        <begin position="15"/>
        <end position="85"/>
    </location>
</feature>
<evidence type="ECO:0000313" key="8">
    <source>
        <dbReference type="EMBL" id="MFC3225674.1"/>
    </source>
</evidence>
<evidence type="ECO:0000256" key="3">
    <source>
        <dbReference type="ARBA" id="ARBA00022679"/>
    </source>
</evidence>
<evidence type="ECO:0000256" key="5">
    <source>
        <dbReference type="ARBA" id="ARBA00023098"/>
    </source>
</evidence>
<evidence type="ECO:0000256" key="2">
    <source>
        <dbReference type="ARBA" id="ARBA00022603"/>
    </source>
</evidence>
<comment type="caution">
    <text evidence="8">The sequence shown here is derived from an EMBL/GenBank/DDBJ whole genome shotgun (WGS) entry which is preliminary data.</text>
</comment>
<keyword evidence="4" id="KW-0949">S-adenosyl-L-methionine</keyword>
<dbReference type="Gene3D" id="3.40.50.150">
    <property type="entry name" value="Vaccinia Virus protein VP39"/>
    <property type="match status" value="1"/>
</dbReference>
<dbReference type="Proteomes" id="UP001595528">
    <property type="component" value="Unassembled WGS sequence"/>
</dbReference>
<evidence type="ECO:0000313" key="9">
    <source>
        <dbReference type="Proteomes" id="UP001595528"/>
    </source>
</evidence>
<dbReference type="EMBL" id="JBHRTR010000003">
    <property type="protein sequence ID" value="MFC3225674.1"/>
    <property type="molecule type" value="Genomic_DNA"/>
</dbReference>
<organism evidence="8 9">
    <name type="scientific">Marinibaculum pumilum</name>
    <dbReference type="NCBI Taxonomy" id="1766165"/>
    <lineage>
        <taxon>Bacteria</taxon>
        <taxon>Pseudomonadati</taxon>
        <taxon>Pseudomonadota</taxon>
        <taxon>Alphaproteobacteria</taxon>
        <taxon>Rhodospirillales</taxon>
        <taxon>Rhodospirillaceae</taxon>
        <taxon>Marinibaculum</taxon>
    </lineage>
</organism>
<dbReference type="InterPro" id="IPR057206">
    <property type="entry name" value="DUF7884"/>
</dbReference>
<comment type="similarity">
    <text evidence="1">Belongs to the CFA/CMAS family.</text>
</comment>
<name>A0ABV7KUA3_9PROT</name>
<dbReference type="InterPro" id="IPR003333">
    <property type="entry name" value="CMAS"/>
</dbReference>
<gene>
    <name evidence="8" type="ORF">ACFOGJ_00425</name>
</gene>
<keyword evidence="5" id="KW-0443">Lipid metabolism</keyword>
<dbReference type="RefSeq" id="WP_379897408.1">
    <property type="nucleotide sequence ID" value="NZ_JBHRTR010000003.1"/>
</dbReference>
<dbReference type="InterPro" id="IPR029063">
    <property type="entry name" value="SAM-dependent_MTases_sf"/>
</dbReference>
<keyword evidence="3 8" id="KW-0808">Transferase</keyword>
<dbReference type="CDD" id="cd02440">
    <property type="entry name" value="AdoMet_MTases"/>
    <property type="match status" value="1"/>
</dbReference>
<dbReference type="InterPro" id="IPR050723">
    <property type="entry name" value="CFA/CMAS"/>
</dbReference>
<dbReference type="Pfam" id="PF25371">
    <property type="entry name" value="DUF7884"/>
    <property type="match status" value="1"/>
</dbReference>
<dbReference type="PANTHER" id="PTHR43667:SF1">
    <property type="entry name" value="CYCLOPROPANE-FATTY-ACYL-PHOSPHOLIPID SYNTHASE"/>
    <property type="match status" value="1"/>
</dbReference>
<dbReference type="PANTHER" id="PTHR43667">
    <property type="entry name" value="CYCLOPROPANE-FATTY-ACYL-PHOSPHOLIPID SYNTHASE"/>
    <property type="match status" value="1"/>
</dbReference>
<dbReference type="SUPFAM" id="SSF53335">
    <property type="entry name" value="S-adenosyl-L-methionine-dependent methyltransferases"/>
    <property type="match status" value="1"/>
</dbReference>
<reference evidence="9" key="1">
    <citation type="journal article" date="2019" name="Int. J. Syst. Evol. Microbiol.">
        <title>The Global Catalogue of Microorganisms (GCM) 10K type strain sequencing project: providing services to taxonomists for standard genome sequencing and annotation.</title>
        <authorList>
            <consortium name="The Broad Institute Genomics Platform"/>
            <consortium name="The Broad Institute Genome Sequencing Center for Infectious Disease"/>
            <person name="Wu L."/>
            <person name="Ma J."/>
        </authorList>
    </citation>
    <scope>NUCLEOTIDE SEQUENCE [LARGE SCALE GENOMIC DNA]</scope>
    <source>
        <strain evidence="9">KCTC 42964</strain>
    </source>
</reference>
<sequence>MSFREKLFNTVIRTGTLSVIGTDGSKATYGDGSEPKVTIRLHDPALPRRIALNPGLAVGEAYMDGGLTIEDGGDIRQLLDLALRNMGWGIGEHWIMRLGYRIRIAMRRLGQINPVGKAQANVAHHYDLSNTLYDLFLDSDRQYSCAYYVSPDQSIEDAQRQKKRHLAAKLLLEDGQKVLDIGSGWGGLGLHLAQAHRVDVTGVTLSTEQHGVSQDRASRAGMADRVRFKLQDYRHESGVYDRIVSVGMFEHVGVYHYHEFFQKLHELLDKDGVALLHTIGRADGPGTTNSWIQKYIFPGGYTPALSEVMPHIERAGLYVTDIEVLRLHYAETLLAWYRRFQLNRERIKGLYDERFCRMWEFYLAGSEMTFRHAGHVVFQIQMAKRQDAVPLTRDYITDYERATPLAETVESPNSTPPELDGAGQPSAGDPQHQAAE</sequence>
<keyword evidence="2 8" id="KW-0489">Methyltransferase</keyword>
<evidence type="ECO:0000256" key="4">
    <source>
        <dbReference type="ARBA" id="ARBA00022691"/>
    </source>
</evidence>
<accession>A0ABV7KUA3</accession>
<proteinExistence type="inferred from homology"/>
<dbReference type="GO" id="GO:0032259">
    <property type="term" value="P:methylation"/>
    <property type="evidence" value="ECO:0007669"/>
    <property type="project" value="UniProtKB-KW"/>
</dbReference>
<evidence type="ECO:0000256" key="6">
    <source>
        <dbReference type="SAM" id="MobiDB-lite"/>
    </source>
</evidence>